<evidence type="ECO:0000256" key="2">
    <source>
        <dbReference type="ARBA" id="ARBA00023002"/>
    </source>
</evidence>
<proteinExistence type="inferred from homology"/>
<name>A0A7H8MVF4_STRMI</name>
<feature type="domain" description="Ketoreductase" evidence="3">
    <location>
        <begin position="7"/>
        <end position="188"/>
    </location>
</feature>
<dbReference type="AlphaFoldDB" id="A0A7H8MVF4"/>
<dbReference type="InterPro" id="IPR057326">
    <property type="entry name" value="KR_dom"/>
</dbReference>
<dbReference type="PANTHER" id="PTHR42760:SF50">
    <property type="entry name" value="SHORT-CHAIN DEHYDROGENASE-RELATED"/>
    <property type="match status" value="1"/>
</dbReference>
<evidence type="ECO:0000256" key="1">
    <source>
        <dbReference type="ARBA" id="ARBA00006484"/>
    </source>
</evidence>
<evidence type="ECO:0000313" key="4">
    <source>
        <dbReference type="EMBL" id="QKW45998.1"/>
    </source>
</evidence>
<dbReference type="GeneID" id="87635036"/>
<evidence type="ECO:0000313" key="5">
    <source>
        <dbReference type="Proteomes" id="UP000509345"/>
    </source>
</evidence>
<dbReference type="NCBIfam" id="NF005559">
    <property type="entry name" value="PRK07231.1"/>
    <property type="match status" value="1"/>
</dbReference>
<dbReference type="InterPro" id="IPR002347">
    <property type="entry name" value="SDR_fam"/>
</dbReference>
<dbReference type="PANTHER" id="PTHR42760">
    <property type="entry name" value="SHORT-CHAIN DEHYDROGENASES/REDUCTASES FAMILY MEMBER"/>
    <property type="match status" value="1"/>
</dbReference>
<protein>
    <submittedName>
        <fullName evidence="4">Glucose 1-dehydrogenase</fullName>
        <ecNumber evidence="4">1.1.1.47</ecNumber>
    </submittedName>
</protein>
<dbReference type="PRINTS" id="PR00080">
    <property type="entry name" value="SDRFAMILY"/>
</dbReference>
<dbReference type="EC" id="1.1.1.47" evidence="4"/>
<accession>A0A7H8MVF4</accession>
<dbReference type="FunFam" id="3.40.50.720:FF:000084">
    <property type="entry name" value="Short-chain dehydrogenase reductase"/>
    <property type="match status" value="1"/>
</dbReference>
<dbReference type="SMART" id="SM00822">
    <property type="entry name" value="PKS_KR"/>
    <property type="match status" value="1"/>
</dbReference>
<comment type="similarity">
    <text evidence="1">Belongs to the short-chain dehydrogenases/reductases (SDR) family.</text>
</comment>
<sequence length="248" mass="25281">MARLEGKTALVTGGNRGIGAAVALRLAAEGADVAITYARNKDAAEATTEKIRSEGRRTLALAADATDAEAVRSAVDATALEFGAIDILVNNAGYADMSMPALEDVSLEVLDRTLGVNVRGAFLTAQAVSRHMGEGGRIVNIGSCLATRVPAGGLTSYAMSKAAITGLTQGLARDLGSRGITVNQVAPGSIDTDMNPADGPGADFQRAHIIFGRYGTADEIAQAVAFLVSEEAAYITGATLAVDGGTNV</sequence>
<keyword evidence="2 4" id="KW-0560">Oxidoreductase</keyword>
<dbReference type="RefSeq" id="WP_176144758.1">
    <property type="nucleotide sequence ID" value="NZ_CP054926.1"/>
</dbReference>
<dbReference type="Gene3D" id="3.40.50.720">
    <property type="entry name" value="NAD(P)-binding Rossmann-like Domain"/>
    <property type="match status" value="1"/>
</dbReference>
<dbReference type="SUPFAM" id="SSF51735">
    <property type="entry name" value="NAD(P)-binding Rossmann-fold domains"/>
    <property type="match status" value="1"/>
</dbReference>
<organism evidence="4 5">
    <name type="scientific">Streptomyces microflavus</name>
    <name type="common">Streptomyces lipmanii</name>
    <dbReference type="NCBI Taxonomy" id="1919"/>
    <lineage>
        <taxon>Bacteria</taxon>
        <taxon>Bacillati</taxon>
        <taxon>Actinomycetota</taxon>
        <taxon>Actinomycetes</taxon>
        <taxon>Kitasatosporales</taxon>
        <taxon>Streptomycetaceae</taxon>
        <taxon>Streptomyces</taxon>
    </lineage>
</organism>
<dbReference type="PRINTS" id="PR00081">
    <property type="entry name" value="GDHRDH"/>
</dbReference>
<reference evidence="4 5" key="1">
    <citation type="submission" date="2020-06" db="EMBL/GenBank/DDBJ databases">
        <title>Genome mining for natural products.</title>
        <authorList>
            <person name="Zhang B."/>
            <person name="Shi J."/>
            <person name="Ge H."/>
        </authorList>
    </citation>
    <scope>NUCLEOTIDE SEQUENCE [LARGE SCALE GENOMIC DNA]</scope>
    <source>
        <strain evidence="4 5">NA06532</strain>
    </source>
</reference>
<dbReference type="InterPro" id="IPR036291">
    <property type="entry name" value="NAD(P)-bd_dom_sf"/>
</dbReference>
<dbReference type="Proteomes" id="UP000509345">
    <property type="component" value="Chromosome"/>
</dbReference>
<dbReference type="Pfam" id="PF13561">
    <property type="entry name" value="adh_short_C2"/>
    <property type="match status" value="1"/>
</dbReference>
<gene>
    <name evidence="4" type="ORF">HUT09_27605</name>
</gene>
<evidence type="ECO:0000259" key="3">
    <source>
        <dbReference type="SMART" id="SM00822"/>
    </source>
</evidence>
<dbReference type="EMBL" id="CP054926">
    <property type="protein sequence ID" value="QKW45998.1"/>
    <property type="molecule type" value="Genomic_DNA"/>
</dbReference>
<dbReference type="GO" id="GO:0047936">
    <property type="term" value="F:glucose 1-dehydrogenase [NAD(P)+] activity"/>
    <property type="evidence" value="ECO:0007669"/>
    <property type="project" value="UniProtKB-EC"/>
</dbReference>